<evidence type="ECO:0000313" key="3">
    <source>
        <dbReference type="Proteomes" id="UP001352263"/>
    </source>
</evidence>
<sequence length="113" mass="11971">MSVIIEVLVTAFLLLGAGFALIGSWGLVKLPDFYTRLHGPSKASTLGVGGTLIASIIYFASHGMPGLHELLITLFLFISTPVSAYLLIRAALHLKLKSVGKLPPEGSETPPDD</sequence>
<dbReference type="NCBIfam" id="NF009316">
    <property type="entry name" value="PRK12674.1-5"/>
    <property type="match status" value="1"/>
</dbReference>
<dbReference type="NCBIfam" id="TIGR01300">
    <property type="entry name" value="CPA3_mnhG_phaG"/>
    <property type="match status" value="1"/>
</dbReference>
<keyword evidence="1" id="KW-0472">Membrane</keyword>
<dbReference type="PANTHER" id="PTHR34703:SF1">
    <property type="entry name" value="ANTIPORTER SUBUNIT MNHG2-RELATED"/>
    <property type="match status" value="1"/>
</dbReference>
<proteinExistence type="predicted"/>
<dbReference type="Proteomes" id="UP001352263">
    <property type="component" value="Unassembled WGS sequence"/>
</dbReference>
<dbReference type="PANTHER" id="PTHR34703">
    <property type="entry name" value="ANTIPORTER SUBUNIT MNHG2-RELATED"/>
    <property type="match status" value="1"/>
</dbReference>
<dbReference type="EMBL" id="JAWIIV010000051">
    <property type="protein sequence ID" value="MEC4723357.1"/>
    <property type="molecule type" value="Genomic_DNA"/>
</dbReference>
<dbReference type="RefSeq" id="WP_326509979.1">
    <property type="nucleotide sequence ID" value="NZ_JAWIIV010000051.1"/>
</dbReference>
<reference evidence="2 3" key="1">
    <citation type="submission" date="2023-10" db="EMBL/GenBank/DDBJ databases">
        <title>Noviherbaspirillum sp. CPCC 100848 genome assembly.</title>
        <authorList>
            <person name="Li X.Y."/>
            <person name="Fang X.M."/>
        </authorList>
    </citation>
    <scope>NUCLEOTIDE SEQUENCE [LARGE SCALE GENOMIC DNA]</scope>
    <source>
        <strain evidence="2 3">CPCC 100848</strain>
    </source>
</reference>
<protein>
    <submittedName>
        <fullName evidence="2">Na+/H+ antiporter subunit G</fullName>
    </submittedName>
</protein>
<name>A0ABU6JJK7_9BURK</name>
<feature type="transmembrane region" description="Helical" evidence="1">
    <location>
        <begin position="43"/>
        <end position="61"/>
    </location>
</feature>
<evidence type="ECO:0000313" key="2">
    <source>
        <dbReference type="EMBL" id="MEC4723357.1"/>
    </source>
</evidence>
<organism evidence="2 3">
    <name type="scientific">Noviherbaspirillum album</name>
    <dbReference type="NCBI Taxonomy" id="3080276"/>
    <lineage>
        <taxon>Bacteria</taxon>
        <taxon>Pseudomonadati</taxon>
        <taxon>Pseudomonadota</taxon>
        <taxon>Betaproteobacteria</taxon>
        <taxon>Burkholderiales</taxon>
        <taxon>Oxalobacteraceae</taxon>
        <taxon>Noviherbaspirillum</taxon>
    </lineage>
</organism>
<keyword evidence="1" id="KW-1133">Transmembrane helix</keyword>
<feature type="transmembrane region" description="Helical" evidence="1">
    <location>
        <begin position="67"/>
        <end position="88"/>
    </location>
</feature>
<dbReference type="Pfam" id="PF03334">
    <property type="entry name" value="PhaG_MnhG_YufB"/>
    <property type="match status" value="1"/>
</dbReference>
<accession>A0ABU6JJK7</accession>
<feature type="transmembrane region" description="Helical" evidence="1">
    <location>
        <begin position="12"/>
        <end position="31"/>
    </location>
</feature>
<dbReference type="InterPro" id="IPR005133">
    <property type="entry name" value="PhaG_MnhG_YufB"/>
</dbReference>
<keyword evidence="1" id="KW-0812">Transmembrane</keyword>
<gene>
    <name evidence="2" type="ORF">RY831_29855</name>
</gene>
<evidence type="ECO:0000256" key="1">
    <source>
        <dbReference type="SAM" id="Phobius"/>
    </source>
</evidence>
<keyword evidence="3" id="KW-1185">Reference proteome</keyword>
<comment type="caution">
    <text evidence="2">The sequence shown here is derived from an EMBL/GenBank/DDBJ whole genome shotgun (WGS) entry which is preliminary data.</text>
</comment>